<evidence type="ECO:0000256" key="5">
    <source>
        <dbReference type="ARBA" id="ARBA00022989"/>
    </source>
</evidence>
<evidence type="ECO:0000313" key="9">
    <source>
        <dbReference type="RefSeq" id="XP_022243710.1"/>
    </source>
</evidence>
<feature type="transmembrane region" description="Helical" evidence="7">
    <location>
        <begin position="346"/>
        <end position="366"/>
    </location>
</feature>
<gene>
    <name evidence="9" type="primary">LOC106461125</name>
</gene>
<protein>
    <recommendedName>
        <fullName evidence="7">XK-related protein</fullName>
    </recommendedName>
</protein>
<keyword evidence="4 7" id="KW-0812">Transmembrane</keyword>
<dbReference type="InterPro" id="IPR050895">
    <property type="entry name" value="XK-related_scramblase"/>
</dbReference>
<accession>A0ABM1SJA4</accession>
<evidence type="ECO:0000256" key="6">
    <source>
        <dbReference type="ARBA" id="ARBA00023136"/>
    </source>
</evidence>
<dbReference type="Pfam" id="PF09815">
    <property type="entry name" value="XK-related"/>
    <property type="match status" value="1"/>
</dbReference>
<feature type="transmembrane region" description="Helical" evidence="7">
    <location>
        <begin position="96"/>
        <end position="120"/>
    </location>
</feature>
<feature type="transmembrane region" description="Helical" evidence="7">
    <location>
        <begin position="386"/>
        <end position="403"/>
    </location>
</feature>
<reference evidence="9" key="1">
    <citation type="submission" date="2025-08" db="UniProtKB">
        <authorList>
            <consortium name="RefSeq"/>
        </authorList>
    </citation>
    <scope>IDENTIFICATION</scope>
    <source>
        <tissue evidence="9">Muscle</tissue>
    </source>
</reference>
<sequence>MDRHPMVAVNELEMQDPTYWDDIRYNRKLHYQRSQGYQAGRPQEERRPSSHISEGAHIETILQDHHYPCHGFPLHQTEFVFSRQVDHTGDFSLLSAFFTLVCIFSYTIDIGTDIAVCYFLHLEGNSWWFGLTLAVTVIPALTVNAFSLRWYMHDQEERKTHSSNVQRPKMSKLDWTVRVFFHVLLLGPVIRYIDLIIFGLRSRRERRQKQRRAREWNLTFRRTPEATMDDNVDYYQLTIQEDRDTSLLSLFESFMESAPQLVLQIYILAERGVVPNDHWTVGIQLASVASSLFELSWSLASYHRALRRSVEDKRNMTWVGTSIQFLWRYCTTAARVLSLALFASEYGYWMFPVCIGHWGIMTVWVMHQQTSFCDSETGEKRQCEEYLFNMVIGAVYLFCFLNVKDEPTRVKYLAYYIIVFIENLSMIVLWYVRTDPSVWYHLPALIGVFGSFALGIIFMQLYYRFCHPETNIPCSDRPASCC</sequence>
<evidence type="ECO:0000256" key="1">
    <source>
        <dbReference type="ARBA" id="ARBA00004651"/>
    </source>
</evidence>
<keyword evidence="8" id="KW-1185">Reference proteome</keyword>
<dbReference type="Proteomes" id="UP000694941">
    <property type="component" value="Unplaced"/>
</dbReference>
<feature type="transmembrane region" description="Helical" evidence="7">
    <location>
        <begin position="438"/>
        <end position="463"/>
    </location>
</feature>
<dbReference type="GeneID" id="106461125"/>
<evidence type="ECO:0000256" key="3">
    <source>
        <dbReference type="ARBA" id="ARBA00022475"/>
    </source>
</evidence>
<keyword evidence="5 7" id="KW-1133">Transmembrane helix</keyword>
<dbReference type="InterPro" id="IPR018629">
    <property type="entry name" value="XK-rel"/>
</dbReference>
<organism evidence="8 9">
    <name type="scientific">Limulus polyphemus</name>
    <name type="common">Atlantic horseshoe crab</name>
    <dbReference type="NCBI Taxonomy" id="6850"/>
    <lineage>
        <taxon>Eukaryota</taxon>
        <taxon>Metazoa</taxon>
        <taxon>Ecdysozoa</taxon>
        <taxon>Arthropoda</taxon>
        <taxon>Chelicerata</taxon>
        <taxon>Merostomata</taxon>
        <taxon>Xiphosura</taxon>
        <taxon>Limulidae</taxon>
        <taxon>Limulus</taxon>
    </lineage>
</organism>
<keyword evidence="3" id="KW-1003">Cell membrane</keyword>
<dbReference type="PANTHER" id="PTHR16024">
    <property type="entry name" value="XK-RELATED PROTEIN"/>
    <property type="match status" value="1"/>
</dbReference>
<evidence type="ECO:0000256" key="7">
    <source>
        <dbReference type="RuleBase" id="RU910716"/>
    </source>
</evidence>
<name>A0ABM1SJA4_LIMPO</name>
<feature type="transmembrane region" description="Helical" evidence="7">
    <location>
        <begin position="412"/>
        <end position="432"/>
    </location>
</feature>
<keyword evidence="6 7" id="KW-0472">Membrane</keyword>
<dbReference type="PANTHER" id="PTHR16024:SF10">
    <property type="entry name" value="XK-RELATED PROTEIN"/>
    <property type="match status" value="1"/>
</dbReference>
<feature type="transmembrane region" description="Helical" evidence="7">
    <location>
        <begin position="179"/>
        <end position="200"/>
    </location>
</feature>
<proteinExistence type="inferred from homology"/>
<comment type="similarity">
    <text evidence="2 7">Belongs to the XK family.</text>
</comment>
<comment type="subcellular location">
    <subcellularLocation>
        <location evidence="1">Cell membrane</location>
        <topology evidence="1">Multi-pass membrane protein</topology>
    </subcellularLocation>
    <subcellularLocation>
        <location evidence="7">Membrane</location>
        <topology evidence="7">Multi-pass membrane protein</topology>
    </subcellularLocation>
</comment>
<feature type="transmembrane region" description="Helical" evidence="7">
    <location>
        <begin position="127"/>
        <end position="152"/>
    </location>
</feature>
<evidence type="ECO:0000256" key="4">
    <source>
        <dbReference type="ARBA" id="ARBA00022692"/>
    </source>
</evidence>
<evidence type="ECO:0000313" key="8">
    <source>
        <dbReference type="Proteomes" id="UP000694941"/>
    </source>
</evidence>
<evidence type="ECO:0000256" key="2">
    <source>
        <dbReference type="ARBA" id="ARBA00008789"/>
    </source>
</evidence>
<dbReference type="RefSeq" id="XP_022243710.1">
    <property type="nucleotide sequence ID" value="XM_022388002.1"/>
</dbReference>